<dbReference type="AlphaFoldDB" id="A0A1G6LPW5"/>
<evidence type="ECO:0000313" key="2">
    <source>
        <dbReference type="Proteomes" id="UP000199034"/>
    </source>
</evidence>
<protein>
    <submittedName>
        <fullName evidence="1">Uncharacterized conserved protein YfdQ, DUF2303 family</fullName>
    </submittedName>
</protein>
<dbReference type="OrthoDB" id="3598762at2"/>
<dbReference type="EMBL" id="FMZM01000002">
    <property type="protein sequence ID" value="SDC45312.1"/>
    <property type="molecule type" value="Genomic_DNA"/>
</dbReference>
<accession>A0A1G6LPW5</accession>
<dbReference type="Proteomes" id="UP000199034">
    <property type="component" value="Unassembled WGS sequence"/>
</dbReference>
<dbReference type="InterPro" id="IPR019276">
    <property type="entry name" value="DUF2303"/>
</dbReference>
<organism evidence="1 2">
    <name type="scientific">Nocardioides lianchengensis</name>
    <dbReference type="NCBI Taxonomy" id="1045774"/>
    <lineage>
        <taxon>Bacteria</taxon>
        <taxon>Bacillati</taxon>
        <taxon>Actinomycetota</taxon>
        <taxon>Actinomycetes</taxon>
        <taxon>Propionibacteriales</taxon>
        <taxon>Nocardioidaceae</taxon>
        <taxon>Nocardioides</taxon>
    </lineage>
</organism>
<gene>
    <name evidence="1" type="ORF">SAMN05421872_102324</name>
</gene>
<evidence type="ECO:0000313" key="1">
    <source>
        <dbReference type="EMBL" id="SDC45312.1"/>
    </source>
</evidence>
<reference evidence="1 2" key="1">
    <citation type="submission" date="2016-10" db="EMBL/GenBank/DDBJ databases">
        <authorList>
            <person name="de Groot N.N."/>
        </authorList>
    </citation>
    <scope>NUCLEOTIDE SEQUENCE [LARGE SCALE GENOMIC DNA]</scope>
    <source>
        <strain evidence="1 2">CGMCC 4.6858</strain>
    </source>
</reference>
<sequence length="304" mass="33532">MSTTTPPDFSPEEFGSNETAAAVLAGYAMKPMPEALAEGSRFFVLPRADGQQPHVIDVDALELDFDKKYEGYAPHPIRKKGTVFVQDAPSFIEYLAKHGLPETEVFADLGKMQLVGVINAHAEADVDNTDRPGGLAGHRDHRVVLELVQTDAWKAWRALDKKALTQEQFAEHLEDRANDVVTPDAATMLEIASSLIATTGVDFKSAVRLGDGQVQLRYEETTQARAGEGGDLEIPQTFTIAVAPFEGADPVELIARFRYRITSGRLSLFYALLNPDDIVRAAFIEYVDHVDNNIRHPLFKGRPE</sequence>
<proteinExistence type="predicted"/>
<dbReference type="RefSeq" id="WP_090851676.1">
    <property type="nucleotide sequence ID" value="NZ_FMZM01000002.1"/>
</dbReference>
<name>A0A1G6LPW5_9ACTN</name>
<keyword evidence="2" id="KW-1185">Reference proteome</keyword>
<dbReference type="STRING" id="1045774.SAMN05421872_102324"/>
<dbReference type="Pfam" id="PF10065">
    <property type="entry name" value="DUF2303"/>
    <property type="match status" value="1"/>
</dbReference>